<dbReference type="RefSeq" id="WP_167627267.1">
    <property type="nucleotide sequence ID" value="NZ_BAAAHR010000002.1"/>
</dbReference>
<accession>A0A7W3JGZ3</accession>
<organism evidence="2 4">
    <name type="scientific">Frigoribacterium faeni</name>
    <dbReference type="NCBI Taxonomy" id="145483"/>
    <lineage>
        <taxon>Bacteria</taxon>
        <taxon>Bacillati</taxon>
        <taxon>Actinomycetota</taxon>
        <taxon>Actinomycetes</taxon>
        <taxon>Micrococcales</taxon>
        <taxon>Microbacteriaceae</taxon>
        <taxon>Frigoribacterium</taxon>
    </lineage>
</organism>
<evidence type="ECO:0000313" key="3">
    <source>
        <dbReference type="Proteomes" id="UP000321154"/>
    </source>
</evidence>
<proteinExistence type="predicted"/>
<dbReference type="Proteomes" id="UP000522688">
    <property type="component" value="Unassembled WGS sequence"/>
</dbReference>
<gene>
    <name evidence="2" type="ORF">FB463_000884</name>
    <name evidence="1" type="ORF">FFA01_06360</name>
</gene>
<dbReference type="EMBL" id="JACGWW010000001">
    <property type="protein sequence ID" value="MBA8812660.1"/>
    <property type="molecule type" value="Genomic_DNA"/>
</dbReference>
<dbReference type="AlphaFoldDB" id="A0A7W3JGZ3"/>
<name>A0A7W3JGZ3_9MICO</name>
<dbReference type="EMBL" id="BJUV01000004">
    <property type="protein sequence ID" value="GEK82327.1"/>
    <property type="molecule type" value="Genomic_DNA"/>
</dbReference>
<reference evidence="2 4" key="2">
    <citation type="submission" date="2020-07" db="EMBL/GenBank/DDBJ databases">
        <title>Sequencing the genomes of 1000 actinobacteria strains.</title>
        <authorList>
            <person name="Klenk H.-P."/>
        </authorList>
    </citation>
    <scope>NUCLEOTIDE SEQUENCE [LARGE SCALE GENOMIC DNA]</scope>
    <source>
        <strain evidence="2 4">DSM 10309</strain>
    </source>
</reference>
<reference evidence="1 3" key="1">
    <citation type="submission" date="2019-07" db="EMBL/GenBank/DDBJ databases">
        <title>Whole genome shotgun sequence of Frigoribacterium faeni NBRC 103066.</title>
        <authorList>
            <person name="Hosoyama A."/>
            <person name="Uohara A."/>
            <person name="Ohji S."/>
            <person name="Ichikawa N."/>
        </authorList>
    </citation>
    <scope>NUCLEOTIDE SEQUENCE [LARGE SCALE GENOMIC DNA]</scope>
    <source>
        <strain evidence="1 3">NBRC 103066</strain>
    </source>
</reference>
<protein>
    <submittedName>
        <fullName evidence="2">Uncharacterized protein</fullName>
    </submittedName>
</protein>
<evidence type="ECO:0000313" key="1">
    <source>
        <dbReference type="EMBL" id="GEK82327.1"/>
    </source>
</evidence>
<evidence type="ECO:0000313" key="4">
    <source>
        <dbReference type="Proteomes" id="UP000522688"/>
    </source>
</evidence>
<evidence type="ECO:0000313" key="2">
    <source>
        <dbReference type="EMBL" id="MBA8812660.1"/>
    </source>
</evidence>
<dbReference type="Proteomes" id="UP000321154">
    <property type="component" value="Unassembled WGS sequence"/>
</dbReference>
<keyword evidence="3" id="KW-1185">Reference proteome</keyword>
<comment type="caution">
    <text evidence="2">The sequence shown here is derived from an EMBL/GenBank/DDBJ whole genome shotgun (WGS) entry which is preliminary data.</text>
</comment>
<sequence length="139" mass="14943">MATVTGTLSDFGYASLAPLRPEIAFIPSGAGVFGGRLMATRPVTVTPGTSGYFEVDLVPADDRWFQIRIAWLDPVSGAPDNDYVEPRLYVPELGGPIGHLLKAPSTPSTDVAWQPTAPKPWPVGLVWVNSITGRVQRQV</sequence>